<dbReference type="InterPro" id="IPR019831">
    <property type="entry name" value="Mn/Fe_SOD_N"/>
</dbReference>
<dbReference type="InterPro" id="IPR001189">
    <property type="entry name" value="Mn/Fe_SOD"/>
</dbReference>
<keyword evidence="9" id="KW-0732">Signal</keyword>
<dbReference type="EMBL" id="BQKY01000011">
    <property type="protein sequence ID" value="GJN92498.1"/>
    <property type="molecule type" value="Genomic_DNA"/>
</dbReference>
<evidence type="ECO:0000256" key="5">
    <source>
        <dbReference type="ARBA" id="ARBA00023002"/>
    </source>
</evidence>
<feature type="binding site" evidence="7">
    <location>
        <position position="111"/>
    </location>
    <ligand>
        <name>Mn(2+)</name>
        <dbReference type="ChEBI" id="CHEBI:29035"/>
    </ligand>
</feature>
<evidence type="ECO:0000256" key="3">
    <source>
        <dbReference type="ARBA" id="ARBA00022723"/>
    </source>
</evidence>
<keyword evidence="13" id="KW-1185">Reference proteome</keyword>
<dbReference type="InterPro" id="IPR036314">
    <property type="entry name" value="SOD_C_sf"/>
</dbReference>
<dbReference type="Pfam" id="PF02777">
    <property type="entry name" value="Sod_Fe_C"/>
    <property type="match status" value="1"/>
</dbReference>
<name>A0AAV5GV83_9BASI</name>
<feature type="binding site" evidence="7">
    <location>
        <position position="63"/>
    </location>
    <ligand>
        <name>Mn(2+)</name>
        <dbReference type="ChEBI" id="CHEBI:29035"/>
    </ligand>
</feature>
<evidence type="ECO:0000256" key="7">
    <source>
        <dbReference type="PIRSR" id="PIRSR000349-1"/>
    </source>
</evidence>
<evidence type="ECO:0000256" key="2">
    <source>
        <dbReference type="ARBA" id="ARBA00012682"/>
    </source>
</evidence>
<protein>
    <recommendedName>
        <fullName evidence="2 8">Superoxide dismutase</fullName>
        <ecNumber evidence="2 8">1.15.1.1</ecNumber>
    </recommendedName>
</protein>
<organism evidence="12 13">
    <name type="scientific">Rhodotorula paludigena</name>
    <dbReference type="NCBI Taxonomy" id="86838"/>
    <lineage>
        <taxon>Eukaryota</taxon>
        <taxon>Fungi</taxon>
        <taxon>Dikarya</taxon>
        <taxon>Basidiomycota</taxon>
        <taxon>Pucciniomycotina</taxon>
        <taxon>Microbotryomycetes</taxon>
        <taxon>Sporidiobolales</taxon>
        <taxon>Sporidiobolaceae</taxon>
        <taxon>Rhodotorula</taxon>
    </lineage>
</organism>
<dbReference type="SUPFAM" id="SSF46609">
    <property type="entry name" value="Fe,Mn superoxide dismutase (SOD), N-terminal domain"/>
    <property type="match status" value="1"/>
</dbReference>
<reference evidence="12 13" key="1">
    <citation type="submission" date="2021-12" db="EMBL/GenBank/DDBJ databases">
        <title>High titer production of polyol ester of fatty acids by Rhodotorula paludigena BS15 towards product separation-free biomass refinery.</title>
        <authorList>
            <person name="Mano J."/>
            <person name="Ono H."/>
            <person name="Tanaka T."/>
            <person name="Naito K."/>
            <person name="Sushida H."/>
            <person name="Ike M."/>
            <person name="Tokuyasu K."/>
            <person name="Kitaoka M."/>
        </authorList>
    </citation>
    <scope>NUCLEOTIDE SEQUENCE [LARGE SCALE GENOMIC DNA]</scope>
    <source>
        <strain evidence="12 13">BS15</strain>
    </source>
</reference>
<dbReference type="InterPro" id="IPR036324">
    <property type="entry name" value="Mn/Fe_SOD_N_sf"/>
</dbReference>
<dbReference type="InterPro" id="IPR019832">
    <property type="entry name" value="Mn/Fe_SOD_C"/>
</dbReference>
<feature type="domain" description="Manganese/iron superoxide dismutase N-terminal" evidence="10">
    <location>
        <begin position="41"/>
        <end position="119"/>
    </location>
</feature>
<keyword evidence="5 8" id="KW-0560">Oxidoreductase</keyword>
<comment type="similarity">
    <text evidence="1 8">Belongs to the iron/manganese superoxide dismutase family.</text>
</comment>
<evidence type="ECO:0000256" key="6">
    <source>
        <dbReference type="ARBA" id="ARBA00049204"/>
    </source>
</evidence>
<evidence type="ECO:0000256" key="4">
    <source>
        <dbReference type="ARBA" id="ARBA00022862"/>
    </source>
</evidence>
<comment type="catalytic activity">
    <reaction evidence="6 8">
        <text>2 superoxide + 2 H(+) = H2O2 + O2</text>
        <dbReference type="Rhea" id="RHEA:20696"/>
        <dbReference type="ChEBI" id="CHEBI:15378"/>
        <dbReference type="ChEBI" id="CHEBI:15379"/>
        <dbReference type="ChEBI" id="CHEBI:16240"/>
        <dbReference type="ChEBI" id="CHEBI:18421"/>
        <dbReference type="EC" id="1.15.1.1"/>
    </reaction>
</comment>
<dbReference type="Pfam" id="PF00081">
    <property type="entry name" value="Sod_Fe_N"/>
    <property type="match status" value="1"/>
</dbReference>
<keyword evidence="3 7" id="KW-0479">Metal-binding</keyword>
<evidence type="ECO:0000313" key="13">
    <source>
        <dbReference type="Proteomes" id="UP001342314"/>
    </source>
</evidence>
<feature type="domain" description="Manganese/iron superoxide dismutase C-terminal" evidence="11">
    <location>
        <begin position="137"/>
        <end position="193"/>
    </location>
</feature>
<dbReference type="GO" id="GO:0005739">
    <property type="term" value="C:mitochondrion"/>
    <property type="evidence" value="ECO:0007669"/>
    <property type="project" value="TreeGrafter"/>
</dbReference>
<feature type="chain" id="PRO_5043596226" description="Superoxide dismutase" evidence="9">
    <location>
        <begin position="16"/>
        <end position="229"/>
    </location>
</feature>
<dbReference type="GO" id="GO:0030145">
    <property type="term" value="F:manganese ion binding"/>
    <property type="evidence" value="ECO:0007669"/>
    <property type="project" value="TreeGrafter"/>
</dbReference>
<evidence type="ECO:0000256" key="8">
    <source>
        <dbReference type="RuleBase" id="RU000414"/>
    </source>
</evidence>
<evidence type="ECO:0000259" key="11">
    <source>
        <dbReference type="Pfam" id="PF02777"/>
    </source>
</evidence>
<feature type="signal peptide" evidence="9">
    <location>
        <begin position="1"/>
        <end position="15"/>
    </location>
</feature>
<dbReference type="InterPro" id="IPR050265">
    <property type="entry name" value="Fe/Mn_Superoxide_Dismutase"/>
</dbReference>
<dbReference type="FunFam" id="1.10.287.990:FF:000001">
    <property type="entry name" value="Superoxide dismutase"/>
    <property type="match status" value="1"/>
</dbReference>
<gene>
    <name evidence="12" type="ORF">Rhopal_005528-T1</name>
</gene>
<dbReference type="Gene3D" id="1.10.287.990">
    <property type="entry name" value="Fe,Mn superoxide dismutase (SOD) domain"/>
    <property type="match status" value="1"/>
</dbReference>
<dbReference type="EC" id="1.15.1.1" evidence="2 8"/>
<evidence type="ECO:0000313" key="12">
    <source>
        <dbReference type="EMBL" id="GJN92498.1"/>
    </source>
</evidence>
<proteinExistence type="inferred from homology"/>
<dbReference type="SUPFAM" id="SSF54719">
    <property type="entry name" value="Fe,Mn superoxide dismutase (SOD), C-terminal domain"/>
    <property type="match status" value="1"/>
</dbReference>
<dbReference type="Proteomes" id="UP001342314">
    <property type="component" value="Unassembled WGS sequence"/>
</dbReference>
<comment type="function">
    <text evidence="8">Destroys radicals which are normally produced within the cells and which are toxic to biological systems.</text>
</comment>
<evidence type="ECO:0000256" key="1">
    <source>
        <dbReference type="ARBA" id="ARBA00008714"/>
    </source>
</evidence>
<comment type="caution">
    <text evidence="12">The sequence shown here is derived from an EMBL/GenBank/DDBJ whole genome shotgun (WGS) entry which is preliminary data.</text>
</comment>
<keyword evidence="4" id="KW-0049">Antioxidant</keyword>
<evidence type="ECO:0000256" key="9">
    <source>
        <dbReference type="SAM" id="SignalP"/>
    </source>
</evidence>
<dbReference type="AlphaFoldDB" id="A0AAV5GV83"/>
<dbReference type="PANTHER" id="PTHR11404:SF6">
    <property type="entry name" value="SUPEROXIDE DISMUTASE [MN], MITOCHONDRIAL"/>
    <property type="match status" value="1"/>
</dbReference>
<sequence>MLGLLHLLCALPVLAFPMHLLGREANASDPLTAFNSIPAVLPPLPYTYDALEPIISEDIMRIHHDKHHAAYVANFNVAAHNATVALEQGNVLEVVRLTSALSFNGGGHILHSLFWQNLAPANAFSVSPAAGGVFPSSGRLADQVERDYDNLKRLVSTMQQFGGAVQGSGWVWLVWNRQNHALEVISTQNQNLPSGAQNRTAYLDAIPAVFNWEEGERRLLAELNGDEWW</sequence>
<dbReference type="PRINTS" id="PR01703">
    <property type="entry name" value="MNSODISMTASE"/>
</dbReference>
<dbReference type="GO" id="GO:0004784">
    <property type="term" value="F:superoxide dismutase activity"/>
    <property type="evidence" value="ECO:0007669"/>
    <property type="project" value="UniProtKB-EC"/>
</dbReference>
<dbReference type="Gene3D" id="3.55.40.20">
    <property type="entry name" value="Iron/manganese superoxide dismutase, C-terminal domain"/>
    <property type="match status" value="1"/>
</dbReference>
<dbReference type="PIRSF" id="PIRSF000349">
    <property type="entry name" value="SODismutase"/>
    <property type="match status" value="1"/>
</dbReference>
<accession>A0AAV5GV83</accession>
<dbReference type="PANTHER" id="PTHR11404">
    <property type="entry name" value="SUPEROXIDE DISMUTASE 2"/>
    <property type="match status" value="1"/>
</dbReference>
<evidence type="ECO:0000259" key="10">
    <source>
        <dbReference type="Pfam" id="PF00081"/>
    </source>
</evidence>